<dbReference type="Gene3D" id="1.20.120.1630">
    <property type="match status" value="1"/>
</dbReference>
<dbReference type="Pfam" id="PF04191">
    <property type="entry name" value="PEMT"/>
    <property type="match status" value="1"/>
</dbReference>
<dbReference type="RefSeq" id="WP_126675307.1">
    <property type="nucleotide sequence ID" value="NZ_RYZR01000008.1"/>
</dbReference>
<accession>A0A3S0RR36</accession>
<keyword evidence="2 5" id="KW-0812">Transmembrane</keyword>
<dbReference type="Proteomes" id="UP000267077">
    <property type="component" value="Unassembled WGS sequence"/>
</dbReference>
<dbReference type="InterPro" id="IPR007318">
    <property type="entry name" value="Phopholipid_MeTrfase"/>
</dbReference>
<keyword evidence="3 5" id="KW-1133">Transmembrane helix</keyword>
<dbReference type="GO" id="GO:0032259">
    <property type="term" value="P:methylation"/>
    <property type="evidence" value="ECO:0007669"/>
    <property type="project" value="UniProtKB-KW"/>
</dbReference>
<evidence type="ECO:0000313" key="6">
    <source>
        <dbReference type="EMBL" id="RUL61600.1"/>
    </source>
</evidence>
<dbReference type="AlphaFoldDB" id="A0A3S0RR36"/>
<reference evidence="6 7" key="1">
    <citation type="submission" date="2018-12" db="EMBL/GenBank/DDBJ databases">
        <title>Dyella dinghuensis sp. nov. DHOA06 and Dyella choica sp. nov. 4M-K27, isolated from forest soil.</title>
        <authorList>
            <person name="Qiu L.-H."/>
            <person name="Gao Z.-H."/>
        </authorList>
    </citation>
    <scope>NUCLEOTIDE SEQUENCE [LARGE SCALE GENOMIC DNA]</scope>
    <source>
        <strain evidence="6 7">DHOA06</strain>
    </source>
</reference>
<organism evidence="6 7">
    <name type="scientific">Dyella dinghuensis</name>
    <dbReference type="NCBI Taxonomy" id="1920169"/>
    <lineage>
        <taxon>Bacteria</taxon>
        <taxon>Pseudomonadati</taxon>
        <taxon>Pseudomonadota</taxon>
        <taxon>Gammaproteobacteria</taxon>
        <taxon>Lysobacterales</taxon>
        <taxon>Rhodanobacteraceae</taxon>
        <taxon>Dyella</taxon>
    </lineage>
</organism>
<gene>
    <name evidence="6" type="ORF">EKH79_18395</name>
</gene>
<feature type="transmembrane region" description="Helical" evidence="5">
    <location>
        <begin position="43"/>
        <end position="60"/>
    </location>
</feature>
<evidence type="ECO:0000256" key="5">
    <source>
        <dbReference type="SAM" id="Phobius"/>
    </source>
</evidence>
<dbReference type="OrthoDB" id="5293276at2"/>
<dbReference type="PANTHER" id="PTHR12714:SF9">
    <property type="entry name" value="PROTEIN-S-ISOPRENYLCYSTEINE O-METHYLTRANSFERASE"/>
    <property type="match status" value="1"/>
</dbReference>
<keyword evidence="6" id="KW-0489">Methyltransferase</keyword>
<evidence type="ECO:0000256" key="1">
    <source>
        <dbReference type="ARBA" id="ARBA00004127"/>
    </source>
</evidence>
<protein>
    <submittedName>
        <fullName evidence="6">Isoprenylcysteine carboxylmethyltransferase family protein</fullName>
    </submittedName>
</protein>
<keyword evidence="4 5" id="KW-0472">Membrane</keyword>
<dbReference type="EMBL" id="RYZR01000008">
    <property type="protein sequence ID" value="RUL61600.1"/>
    <property type="molecule type" value="Genomic_DNA"/>
</dbReference>
<proteinExistence type="predicted"/>
<evidence type="ECO:0000313" key="7">
    <source>
        <dbReference type="Proteomes" id="UP000267077"/>
    </source>
</evidence>
<feature type="transmembrane region" description="Helical" evidence="5">
    <location>
        <begin position="6"/>
        <end position="22"/>
    </location>
</feature>
<comment type="subcellular location">
    <subcellularLocation>
        <location evidence="1">Endomembrane system</location>
        <topology evidence="1">Multi-pass membrane protein</topology>
    </subcellularLocation>
</comment>
<dbReference type="GO" id="GO:0008168">
    <property type="term" value="F:methyltransferase activity"/>
    <property type="evidence" value="ECO:0007669"/>
    <property type="project" value="UniProtKB-KW"/>
</dbReference>
<keyword evidence="6" id="KW-0808">Transferase</keyword>
<keyword evidence="7" id="KW-1185">Reference proteome</keyword>
<dbReference type="GO" id="GO:0012505">
    <property type="term" value="C:endomembrane system"/>
    <property type="evidence" value="ECO:0007669"/>
    <property type="project" value="UniProtKB-SubCell"/>
</dbReference>
<feature type="transmembrane region" description="Helical" evidence="5">
    <location>
        <begin position="72"/>
        <end position="94"/>
    </location>
</feature>
<sequence>MSFSFAYLFGGAWLIWLIYWGVSALNVKSAVRVESSLSRFGKYVLPLIVAVLLLQNYPAYRGTFLVERFVPAQWWVVWLGFVLTITGLAFACWARVILGRNWSGVVQLKQDHELIVRGPYSLVRHPIYTGLLLAFFGTAVGIGEWRGLIATAVVGVSFWRKLRLEERWLTELFGEQYRAYMQRVKALIPWVL</sequence>
<dbReference type="PANTHER" id="PTHR12714">
    <property type="entry name" value="PROTEIN-S ISOPRENYLCYSTEINE O-METHYLTRANSFERASE"/>
    <property type="match status" value="1"/>
</dbReference>
<name>A0A3S0RR36_9GAMM</name>
<evidence type="ECO:0000256" key="3">
    <source>
        <dbReference type="ARBA" id="ARBA00022989"/>
    </source>
</evidence>
<evidence type="ECO:0000256" key="2">
    <source>
        <dbReference type="ARBA" id="ARBA00022692"/>
    </source>
</evidence>
<comment type="caution">
    <text evidence="6">The sequence shown here is derived from an EMBL/GenBank/DDBJ whole genome shotgun (WGS) entry which is preliminary data.</text>
</comment>
<evidence type="ECO:0000256" key="4">
    <source>
        <dbReference type="ARBA" id="ARBA00023136"/>
    </source>
</evidence>